<sequence length="255" mass="28811">MVHEIPYKSSKQSVQLPLYYLLSFFLSLFYSLSFHIFERPPVFPGPGDTPFEPHSPGNLVTRLPRGQSLVMFPIEHPIGNGLDPERSRVSQNLSSRFTTIGRSNDRRDEANVNGNSECLNPLELFSLPVFRRALPKLAVPSSHPKATASRWPAPERRHLIRLSEEEPTKPDRLVPTVKATGPIDLVPSVLSVPAPQQQPPTFERSYRNHEKTRNLRSDEEITSSRPPVDSCQVIKSFLPISLRWPRPTPPMGTLL</sequence>
<evidence type="ECO:0000313" key="3">
    <source>
        <dbReference type="EMBL" id="VEL11049.1"/>
    </source>
</evidence>
<dbReference type="AlphaFoldDB" id="A0A448WGA0"/>
<feature type="transmembrane region" description="Helical" evidence="2">
    <location>
        <begin position="18"/>
        <end position="37"/>
    </location>
</feature>
<keyword evidence="2" id="KW-0812">Transmembrane</keyword>
<gene>
    <name evidence="3" type="ORF">PXEA_LOCUS4489</name>
</gene>
<feature type="region of interest" description="Disordered" evidence="1">
    <location>
        <begin position="190"/>
        <end position="227"/>
    </location>
</feature>
<dbReference type="EMBL" id="CAAALY010010694">
    <property type="protein sequence ID" value="VEL11049.1"/>
    <property type="molecule type" value="Genomic_DNA"/>
</dbReference>
<evidence type="ECO:0000256" key="1">
    <source>
        <dbReference type="SAM" id="MobiDB-lite"/>
    </source>
</evidence>
<keyword evidence="2" id="KW-1133">Transmembrane helix</keyword>
<proteinExistence type="predicted"/>
<dbReference type="Proteomes" id="UP000784294">
    <property type="component" value="Unassembled WGS sequence"/>
</dbReference>
<keyword evidence="2" id="KW-0472">Membrane</keyword>
<evidence type="ECO:0000256" key="2">
    <source>
        <dbReference type="SAM" id="Phobius"/>
    </source>
</evidence>
<organism evidence="3 4">
    <name type="scientific">Protopolystoma xenopodis</name>
    <dbReference type="NCBI Taxonomy" id="117903"/>
    <lineage>
        <taxon>Eukaryota</taxon>
        <taxon>Metazoa</taxon>
        <taxon>Spiralia</taxon>
        <taxon>Lophotrochozoa</taxon>
        <taxon>Platyhelminthes</taxon>
        <taxon>Monogenea</taxon>
        <taxon>Polyopisthocotylea</taxon>
        <taxon>Polystomatidea</taxon>
        <taxon>Polystomatidae</taxon>
        <taxon>Protopolystoma</taxon>
    </lineage>
</organism>
<evidence type="ECO:0000313" key="4">
    <source>
        <dbReference type="Proteomes" id="UP000784294"/>
    </source>
</evidence>
<reference evidence="3" key="1">
    <citation type="submission" date="2018-11" db="EMBL/GenBank/DDBJ databases">
        <authorList>
            <consortium name="Pathogen Informatics"/>
        </authorList>
    </citation>
    <scope>NUCLEOTIDE SEQUENCE</scope>
</reference>
<feature type="compositionally biased region" description="Basic and acidic residues" evidence="1">
    <location>
        <begin position="204"/>
        <end position="219"/>
    </location>
</feature>
<accession>A0A448WGA0</accession>
<protein>
    <submittedName>
        <fullName evidence="3">Uncharacterized protein</fullName>
    </submittedName>
</protein>
<name>A0A448WGA0_9PLAT</name>
<keyword evidence="4" id="KW-1185">Reference proteome</keyword>
<comment type="caution">
    <text evidence="3">The sequence shown here is derived from an EMBL/GenBank/DDBJ whole genome shotgun (WGS) entry which is preliminary data.</text>
</comment>